<dbReference type="Proteomes" id="UP000276055">
    <property type="component" value="Unassembled WGS sequence"/>
</dbReference>
<dbReference type="PROSITE" id="PS00211">
    <property type="entry name" value="ABC_TRANSPORTER_1"/>
    <property type="match status" value="1"/>
</dbReference>
<organism evidence="6 7">
    <name type="scientific">Arthrobacter oryzae</name>
    <dbReference type="NCBI Taxonomy" id="409290"/>
    <lineage>
        <taxon>Bacteria</taxon>
        <taxon>Bacillati</taxon>
        <taxon>Actinomycetota</taxon>
        <taxon>Actinomycetes</taxon>
        <taxon>Micrococcales</taxon>
        <taxon>Micrococcaceae</taxon>
        <taxon>Arthrobacter</taxon>
    </lineage>
</organism>
<feature type="domain" description="ABC transporter" evidence="5">
    <location>
        <begin position="6"/>
        <end position="233"/>
    </location>
</feature>
<keyword evidence="2" id="KW-0813">Transport</keyword>
<dbReference type="PANTHER" id="PTHR43335">
    <property type="entry name" value="ABC TRANSPORTER, ATP-BINDING PROTEIN"/>
    <property type="match status" value="1"/>
</dbReference>
<accession>A0A495ES17</accession>
<keyword evidence="3" id="KW-0547">Nucleotide-binding</keyword>
<reference evidence="6 7" key="1">
    <citation type="submission" date="2018-10" db="EMBL/GenBank/DDBJ databases">
        <title>Genomic Encyclopedia of Type Strains, Phase IV (KMG-IV): sequencing the most valuable type-strain genomes for metagenomic binning, comparative biology and taxonomic classification.</title>
        <authorList>
            <person name="Goeker M."/>
        </authorList>
    </citation>
    <scope>NUCLEOTIDE SEQUENCE [LARGE SCALE GENOMIC DNA]</scope>
    <source>
        <strain evidence="6 7">DSM 25586</strain>
    </source>
</reference>
<dbReference type="InterPro" id="IPR017871">
    <property type="entry name" value="ABC_transporter-like_CS"/>
</dbReference>
<sequence>MPDTAVSTRALVKRYRDVTAVDSLDLDVRRGEIYGFLGRNGAGKTTTIRMVLGLIRPSSGDIAVLGRRIRPGETKVFSKIGFLVETATAYPNLTVRENLDIQRRLTSSPPRAVADSIGLLRLDAYADRRAGQLSLGNKQRLALARALLHSPELLVLDEPANGLDPAGIVEIRELLRSLADERGVTVFMSSHILAEIAHLADRIGIVHDGRLIEESSRDELAAKARAFATEAYTPEEREQALLTLDLERYFLARTGDRPVSGSSSTAGDA</sequence>
<evidence type="ECO:0000259" key="5">
    <source>
        <dbReference type="PROSITE" id="PS50893"/>
    </source>
</evidence>
<dbReference type="InterPro" id="IPR003593">
    <property type="entry name" value="AAA+_ATPase"/>
</dbReference>
<evidence type="ECO:0000256" key="2">
    <source>
        <dbReference type="ARBA" id="ARBA00022448"/>
    </source>
</evidence>
<evidence type="ECO:0000313" key="7">
    <source>
        <dbReference type="Proteomes" id="UP000276055"/>
    </source>
</evidence>
<dbReference type="InterPro" id="IPR003439">
    <property type="entry name" value="ABC_transporter-like_ATP-bd"/>
</dbReference>
<proteinExistence type="inferred from homology"/>
<dbReference type="GO" id="GO:0016887">
    <property type="term" value="F:ATP hydrolysis activity"/>
    <property type="evidence" value="ECO:0007669"/>
    <property type="project" value="InterPro"/>
</dbReference>
<dbReference type="SUPFAM" id="SSF52540">
    <property type="entry name" value="P-loop containing nucleoside triphosphate hydrolases"/>
    <property type="match status" value="1"/>
</dbReference>
<dbReference type="RefSeq" id="WP_167467906.1">
    <property type="nucleotide sequence ID" value="NZ_RBIR01000005.1"/>
</dbReference>
<dbReference type="GO" id="GO:0005524">
    <property type="term" value="F:ATP binding"/>
    <property type="evidence" value="ECO:0007669"/>
    <property type="project" value="UniProtKB-KW"/>
</dbReference>
<evidence type="ECO:0000256" key="4">
    <source>
        <dbReference type="ARBA" id="ARBA00022840"/>
    </source>
</evidence>
<comment type="caution">
    <text evidence="6">The sequence shown here is derived from an EMBL/GenBank/DDBJ whole genome shotgun (WGS) entry which is preliminary data.</text>
</comment>
<dbReference type="AlphaFoldDB" id="A0A495ES17"/>
<dbReference type="Gene3D" id="3.40.50.300">
    <property type="entry name" value="P-loop containing nucleotide triphosphate hydrolases"/>
    <property type="match status" value="1"/>
</dbReference>
<dbReference type="PANTHER" id="PTHR43335:SF4">
    <property type="entry name" value="ABC TRANSPORTER, ATP-BINDING PROTEIN"/>
    <property type="match status" value="1"/>
</dbReference>
<comment type="similarity">
    <text evidence="1">Belongs to the ABC transporter superfamily.</text>
</comment>
<evidence type="ECO:0000256" key="1">
    <source>
        <dbReference type="ARBA" id="ARBA00005417"/>
    </source>
</evidence>
<dbReference type="Pfam" id="PF00005">
    <property type="entry name" value="ABC_tran"/>
    <property type="match status" value="1"/>
</dbReference>
<dbReference type="PROSITE" id="PS50893">
    <property type="entry name" value="ABC_TRANSPORTER_2"/>
    <property type="match status" value="1"/>
</dbReference>
<evidence type="ECO:0000313" key="6">
    <source>
        <dbReference type="EMBL" id="RKR18837.1"/>
    </source>
</evidence>
<dbReference type="EMBL" id="RBIR01000005">
    <property type="protein sequence ID" value="RKR18837.1"/>
    <property type="molecule type" value="Genomic_DNA"/>
</dbReference>
<evidence type="ECO:0000256" key="3">
    <source>
        <dbReference type="ARBA" id="ARBA00022741"/>
    </source>
</evidence>
<dbReference type="InterPro" id="IPR027417">
    <property type="entry name" value="P-loop_NTPase"/>
</dbReference>
<name>A0A495ES17_9MICC</name>
<gene>
    <name evidence="6" type="ORF">C8D78_2578</name>
</gene>
<keyword evidence="4 6" id="KW-0067">ATP-binding</keyword>
<protein>
    <submittedName>
        <fullName evidence="6">ABC-2 type transport system ATP-binding protein</fullName>
    </submittedName>
</protein>
<dbReference type="SMART" id="SM00382">
    <property type="entry name" value="AAA"/>
    <property type="match status" value="1"/>
</dbReference>